<reference evidence="1 2" key="1">
    <citation type="submission" date="2019-02" db="EMBL/GenBank/DDBJ databases">
        <title>Deep-cultivation of Planctomycetes and their phenomic and genomic characterization uncovers novel biology.</title>
        <authorList>
            <person name="Wiegand S."/>
            <person name="Jogler M."/>
            <person name="Boedeker C."/>
            <person name="Pinto D."/>
            <person name="Vollmers J."/>
            <person name="Rivas-Marin E."/>
            <person name="Kohn T."/>
            <person name="Peeters S.H."/>
            <person name="Heuer A."/>
            <person name="Rast P."/>
            <person name="Oberbeckmann S."/>
            <person name="Bunk B."/>
            <person name="Jeske O."/>
            <person name="Meyerdierks A."/>
            <person name="Storesund J.E."/>
            <person name="Kallscheuer N."/>
            <person name="Luecker S."/>
            <person name="Lage O.M."/>
            <person name="Pohl T."/>
            <person name="Merkel B.J."/>
            <person name="Hornburger P."/>
            <person name="Mueller R.-W."/>
            <person name="Bruemmer F."/>
            <person name="Labrenz M."/>
            <person name="Spormann A.M."/>
            <person name="Op den Camp H."/>
            <person name="Overmann J."/>
            <person name="Amann R."/>
            <person name="Jetten M.S.M."/>
            <person name="Mascher T."/>
            <person name="Medema M.H."/>
            <person name="Devos D.P."/>
            <person name="Kaster A.-K."/>
            <person name="Ovreas L."/>
            <person name="Rohde M."/>
            <person name="Galperin M.Y."/>
            <person name="Jogler C."/>
        </authorList>
    </citation>
    <scope>NUCLEOTIDE SEQUENCE [LARGE SCALE GENOMIC DNA]</scope>
    <source>
        <strain evidence="1 2">Poly30</strain>
    </source>
</reference>
<dbReference type="RefSeq" id="WP_145194509.1">
    <property type="nucleotide sequence ID" value="NZ_CP036434.1"/>
</dbReference>
<dbReference type="EMBL" id="CP036434">
    <property type="protein sequence ID" value="QDV05086.1"/>
    <property type="molecule type" value="Genomic_DNA"/>
</dbReference>
<dbReference type="Proteomes" id="UP000320390">
    <property type="component" value="Chromosome"/>
</dbReference>
<sequence length="186" mass="21424">MMVRIMIVVLLIGSIVLGWMDWQQYQEIQRYEDALKPNGEIEKTVERIQMKAFKYTQYKERSATEGVKGAGDSGSIATYVRERAQDGRVLWGGVQVGAAKEKAATVGKKTYMDTSYKVTPQEKDQSFDRHRIANFFYLLEKDSRKLKITDLDIKTAGKAARPEEIPRDAYDVEFTLTIRERKDSKR</sequence>
<keyword evidence="2" id="KW-1185">Reference proteome</keyword>
<evidence type="ECO:0000313" key="2">
    <source>
        <dbReference type="Proteomes" id="UP000320390"/>
    </source>
</evidence>
<name>A0A518ELX2_9BACT</name>
<accession>A0A518ELX2</accession>
<proteinExistence type="predicted"/>
<organism evidence="1 2">
    <name type="scientific">Saltatorellus ferox</name>
    <dbReference type="NCBI Taxonomy" id="2528018"/>
    <lineage>
        <taxon>Bacteria</taxon>
        <taxon>Pseudomonadati</taxon>
        <taxon>Planctomycetota</taxon>
        <taxon>Planctomycetia</taxon>
        <taxon>Planctomycetia incertae sedis</taxon>
        <taxon>Saltatorellus</taxon>
    </lineage>
</organism>
<gene>
    <name evidence="1" type="ORF">Poly30_05810</name>
</gene>
<dbReference type="AlphaFoldDB" id="A0A518ELX2"/>
<protein>
    <submittedName>
        <fullName evidence="1">Uncharacterized protein</fullName>
    </submittedName>
</protein>
<evidence type="ECO:0000313" key="1">
    <source>
        <dbReference type="EMBL" id="QDV05086.1"/>
    </source>
</evidence>